<dbReference type="PROSITE" id="PS50901">
    <property type="entry name" value="FTSK"/>
    <property type="match status" value="1"/>
</dbReference>
<feature type="domain" description="FtsK" evidence="6">
    <location>
        <begin position="103"/>
        <end position="293"/>
    </location>
</feature>
<dbReference type="CDD" id="cd01127">
    <property type="entry name" value="TrwB_TraG_TraD_VirD4"/>
    <property type="match status" value="1"/>
</dbReference>
<evidence type="ECO:0000256" key="2">
    <source>
        <dbReference type="ARBA" id="ARBA00022741"/>
    </source>
</evidence>
<dbReference type="Pfam" id="PF17854">
    <property type="entry name" value="FtsK_alpha"/>
    <property type="match status" value="1"/>
</dbReference>
<evidence type="ECO:0000256" key="1">
    <source>
        <dbReference type="ARBA" id="ARBA00006474"/>
    </source>
</evidence>
<dbReference type="SMART" id="SM00382">
    <property type="entry name" value="AAA"/>
    <property type="match status" value="1"/>
</dbReference>
<dbReference type="PATRIC" id="fig|1619031.3.peg.564"/>
<keyword evidence="2 5" id="KW-0547">Nucleotide-binding</keyword>
<dbReference type="EMBL" id="LBXD01000039">
    <property type="protein sequence ID" value="KKR22505.1"/>
    <property type="molecule type" value="Genomic_DNA"/>
</dbReference>
<gene>
    <name evidence="7" type="ORF">UT53_C0039G0007</name>
</gene>
<comment type="similarity">
    <text evidence="1">Belongs to the FtsK/SpoIIIE/SftA family.</text>
</comment>
<keyword evidence="4" id="KW-0238">DNA-binding</keyword>
<reference evidence="7 8" key="1">
    <citation type="journal article" date="2015" name="Nature">
        <title>rRNA introns, odd ribosomes, and small enigmatic genomes across a large radiation of phyla.</title>
        <authorList>
            <person name="Brown C.T."/>
            <person name="Hug L.A."/>
            <person name="Thomas B.C."/>
            <person name="Sharon I."/>
            <person name="Castelle C.J."/>
            <person name="Singh A."/>
            <person name="Wilkins M.J."/>
            <person name="Williams K.H."/>
            <person name="Banfield J.F."/>
        </authorList>
    </citation>
    <scope>NUCLEOTIDE SEQUENCE [LARGE SCALE GENOMIC DNA]</scope>
</reference>
<feature type="non-terminal residue" evidence="7">
    <location>
        <position position="1"/>
    </location>
</feature>
<evidence type="ECO:0000313" key="7">
    <source>
        <dbReference type="EMBL" id="KKR22505.1"/>
    </source>
</evidence>
<dbReference type="Gene3D" id="3.30.980.40">
    <property type="match status" value="1"/>
</dbReference>
<evidence type="ECO:0000256" key="5">
    <source>
        <dbReference type="PROSITE-ProRule" id="PRU00289"/>
    </source>
</evidence>
<sequence>LGNFGIDVEMGEVSIGPTVTQYTMRPAVGVKLSKITTLNSDLSLALAAHPIRIEAPIPGKSLVGIEVPNKKVAIIGLKNMFEEEEFAKSKYFLPLALGRDVSGGCVFAGLDKMPHLLIAGATGTGKSVAINAILLSMLYRHSPDILKLILIDPKRVELSLYNEIPHLITPVITDNKKVLGALRWAVTEMERRYESLQKHGSRDVFSYNAKMSGAGEPLMPFIVIIIDELADLMASHGRDVEAAIVRLAQMSRAVGIHLIVSTQRPSVEVITGLIKANITSRVALQVASQIDSRTILDMAGAEKLLGRGDMLFLSGDTSKPRRLQGPLVSEKEVKDVVKFWRTQAERAEISEGSGLNIDFESKSSSSTNYDGGGSDEDDLYEEAKNVVIEAGKASASLLQRRLRVGYARAARILDILEDKGIIGPGDGAKPREVYVRPEGVAITESEEPLLQ</sequence>
<dbReference type="SMART" id="SM00843">
    <property type="entry name" value="Ftsk_gamma"/>
    <property type="match status" value="1"/>
</dbReference>
<dbReference type="GO" id="GO:0005524">
    <property type="term" value="F:ATP binding"/>
    <property type="evidence" value="ECO:0007669"/>
    <property type="project" value="UniProtKB-UniRule"/>
</dbReference>
<organism evidence="7 8">
    <name type="scientific">Candidatus Yanofskybacteria bacterium GW2011_GWD2_39_48</name>
    <dbReference type="NCBI Taxonomy" id="1619031"/>
    <lineage>
        <taxon>Bacteria</taxon>
        <taxon>Candidatus Yanofskyibacteriota</taxon>
    </lineage>
</organism>
<dbReference type="PANTHER" id="PTHR22683:SF41">
    <property type="entry name" value="DNA TRANSLOCASE FTSK"/>
    <property type="match status" value="1"/>
</dbReference>
<dbReference type="GO" id="GO:0003677">
    <property type="term" value="F:DNA binding"/>
    <property type="evidence" value="ECO:0007669"/>
    <property type="project" value="UniProtKB-KW"/>
</dbReference>
<dbReference type="Pfam" id="PF01580">
    <property type="entry name" value="FtsK_SpoIIIE"/>
    <property type="match status" value="1"/>
</dbReference>
<accession>A0A0G0RIY1</accession>
<dbReference type="InterPro" id="IPR036388">
    <property type="entry name" value="WH-like_DNA-bd_sf"/>
</dbReference>
<evidence type="ECO:0000313" key="8">
    <source>
        <dbReference type="Proteomes" id="UP000034764"/>
    </source>
</evidence>
<name>A0A0G0RIY1_9BACT</name>
<keyword evidence="3 5" id="KW-0067">ATP-binding</keyword>
<evidence type="ECO:0000259" key="6">
    <source>
        <dbReference type="PROSITE" id="PS50901"/>
    </source>
</evidence>
<keyword evidence="7" id="KW-0131">Cell cycle</keyword>
<feature type="binding site" evidence="5">
    <location>
        <begin position="120"/>
        <end position="127"/>
    </location>
    <ligand>
        <name>ATP</name>
        <dbReference type="ChEBI" id="CHEBI:30616"/>
    </ligand>
</feature>
<dbReference type="InterPro" id="IPR018541">
    <property type="entry name" value="Ftsk_gamma"/>
</dbReference>
<dbReference type="Gene3D" id="3.40.50.300">
    <property type="entry name" value="P-loop containing nucleotide triphosphate hydrolases"/>
    <property type="match status" value="1"/>
</dbReference>
<proteinExistence type="inferred from homology"/>
<dbReference type="InterPro" id="IPR041027">
    <property type="entry name" value="FtsK_alpha"/>
</dbReference>
<dbReference type="InterPro" id="IPR036390">
    <property type="entry name" value="WH_DNA-bd_sf"/>
</dbReference>
<dbReference type="SUPFAM" id="SSF46785">
    <property type="entry name" value="Winged helix' DNA-binding domain"/>
    <property type="match status" value="1"/>
</dbReference>
<dbReference type="InterPro" id="IPR027417">
    <property type="entry name" value="P-loop_NTPase"/>
</dbReference>
<comment type="caution">
    <text evidence="7">The sequence shown here is derived from an EMBL/GenBank/DDBJ whole genome shotgun (WGS) entry which is preliminary data.</text>
</comment>
<evidence type="ECO:0000256" key="4">
    <source>
        <dbReference type="ARBA" id="ARBA00023125"/>
    </source>
</evidence>
<dbReference type="Gene3D" id="1.10.10.10">
    <property type="entry name" value="Winged helix-like DNA-binding domain superfamily/Winged helix DNA-binding domain"/>
    <property type="match status" value="1"/>
</dbReference>
<dbReference type="AlphaFoldDB" id="A0A0G0RIY1"/>
<dbReference type="Pfam" id="PF09397">
    <property type="entry name" value="FtsK_gamma"/>
    <property type="match status" value="1"/>
</dbReference>
<dbReference type="InterPro" id="IPR050206">
    <property type="entry name" value="FtsK/SpoIIIE/SftA"/>
</dbReference>
<dbReference type="PANTHER" id="PTHR22683">
    <property type="entry name" value="SPORULATION PROTEIN RELATED"/>
    <property type="match status" value="1"/>
</dbReference>
<keyword evidence="7" id="KW-0132">Cell division</keyword>
<dbReference type="GO" id="GO:0051301">
    <property type="term" value="P:cell division"/>
    <property type="evidence" value="ECO:0007669"/>
    <property type="project" value="UniProtKB-KW"/>
</dbReference>
<dbReference type="InterPro" id="IPR003593">
    <property type="entry name" value="AAA+_ATPase"/>
</dbReference>
<protein>
    <submittedName>
        <fullName evidence="7">Cell division protein FtsK/SpoIIIE</fullName>
    </submittedName>
</protein>
<dbReference type="Proteomes" id="UP000034764">
    <property type="component" value="Unassembled WGS sequence"/>
</dbReference>
<dbReference type="InterPro" id="IPR002543">
    <property type="entry name" value="FtsK_dom"/>
</dbReference>
<dbReference type="SUPFAM" id="SSF52540">
    <property type="entry name" value="P-loop containing nucleoside triphosphate hydrolases"/>
    <property type="match status" value="1"/>
</dbReference>
<evidence type="ECO:0000256" key="3">
    <source>
        <dbReference type="ARBA" id="ARBA00022840"/>
    </source>
</evidence>